<protein>
    <recommendedName>
        <fullName evidence="4">Transmembrane protein</fullName>
    </recommendedName>
</protein>
<feature type="transmembrane region" description="Helical" evidence="1">
    <location>
        <begin position="399"/>
        <end position="416"/>
    </location>
</feature>
<keyword evidence="1" id="KW-0472">Membrane</keyword>
<dbReference type="AlphaFoldDB" id="A0A8T1VAZ7"/>
<feature type="transmembrane region" description="Helical" evidence="1">
    <location>
        <begin position="437"/>
        <end position="460"/>
    </location>
</feature>
<gene>
    <name evidence="2" type="ORF">PHYPSEUDO_010102</name>
</gene>
<evidence type="ECO:0000313" key="3">
    <source>
        <dbReference type="Proteomes" id="UP000694044"/>
    </source>
</evidence>
<dbReference type="OrthoDB" id="66163at2759"/>
<evidence type="ECO:0000256" key="1">
    <source>
        <dbReference type="SAM" id="Phobius"/>
    </source>
</evidence>
<evidence type="ECO:0000313" key="2">
    <source>
        <dbReference type="EMBL" id="KAG7378442.1"/>
    </source>
</evidence>
<accession>A0A8T1VAZ7</accession>
<organism evidence="2 3">
    <name type="scientific">Phytophthora pseudosyringae</name>
    <dbReference type="NCBI Taxonomy" id="221518"/>
    <lineage>
        <taxon>Eukaryota</taxon>
        <taxon>Sar</taxon>
        <taxon>Stramenopiles</taxon>
        <taxon>Oomycota</taxon>
        <taxon>Peronosporomycetes</taxon>
        <taxon>Peronosporales</taxon>
        <taxon>Peronosporaceae</taxon>
        <taxon>Phytophthora</taxon>
    </lineage>
</organism>
<keyword evidence="1" id="KW-0812">Transmembrane</keyword>
<feature type="transmembrane region" description="Helical" evidence="1">
    <location>
        <begin position="530"/>
        <end position="550"/>
    </location>
</feature>
<sequence length="841" mass="95880">MATSFRPLSSALETESSRALGVLTRWAAHYAERRKTLSTRDTTTPETLIQKTHTRQLVAREKAFARHLPFSWLRFFAGMVSLMLVLSDVVRGGVGVSSLEKAYPALQPDQVLGFGSTWNYSVFSATKREAASMTALVWIYKYDSTSISWRAFGRHLAVRAFPECFFYVEPCANESIGGDAVFNLIDALVEAIANVSMSQREDTTTRNRPTGLMLRTENEYVDRLHQFLLPAWFKNINWRTNQALHYSAELLGTSTAGTICFPGSGRHMRTPRFCQHIWTNLERSCAPTDARCKAVGLLYVHTMERLQGVRTKFPTSSVDLTFLESQEDMQVNRGGLSSLGFGRSDISTIIRARTCSDSGRTSHCETKYVDEYRYETGLLTTDVIQWYWLVAALRITGQSYFWLRGIGLMLSCFFVFGNPTDERSSSMRARLRKARRLFMKVPTQSVLYGSPFPVACYVLAHLLDAPYTYQVLESHFFSQAGVVDIKLESFVSYAVVQMRSVWVYALTWQLTTFLTQSRAKPHANRLNSGLVGVPEFLLSAFSFITLLAQYRMTSIRSAKILQLMELPSNVGPAWEAVKYQYGFVHRGRGNVLLGGVIIDLKFLVCFCFIVAVWWAAYTTSVHIWASLHKEDNHRYAYSHWCLLPPTPVPYSAGVLWPSVSTCVHWTSDFYCIRNERTQDPELLQIVNKNQYRVRHPWRARVLWWRRGDARVLALDVSSSQVKYLPGAELRLCTRARRKTADRFRCIQHQMERLHCRSDDVEANVAFMNAVLLSDPLVFLRILFGNEPSNDLGYYQSKWRPKQVVLLPLAVVGVHNEYSSGLKLLRRVNASELTWAELVQCG</sequence>
<keyword evidence="1" id="KW-1133">Transmembrane helix</keyword>
<keyword evidence="3" id="KW-1185">Reference proteome</keyword>
<reference evidence="2" key="1">
    <citation type="submission" date="2021-02" db="EMBL/GenBank/DDBJ databases">
        <authorList>
            <person name="Palmer J.M."/>
        </authorList>
    </citation>
    <scope>NUCLEOTIDE SEQUENCE</scope>
    <source>
        <strain evidence="2">SCRP734</strain>
    </source>
</reference>
<evidence type="ECO:0008006" key="4">
    <source>
        <dbReference type="Google" id="ProtNLM"/>
    </source>
</evidence>
<name>A0A8T1VAZ7_9STRA</name>
<comment type="caution">
    <text evidence="2">The sequence shown here is derived from an EMBL/GenBank/DDBJ whole genome shotgun (WGS) entry which is preliminary data.</text>
</comment>
<proteinExistence type="predicted"/>
<dbReference type="Proteomes" id="UP000694044">
    <property type="component" value="Unassembled WGS sequence"/>
</dbReference>
<dbReference type="EMBL" id="JAGDFM010000424">
    <property type="protein sequence ID" value="KAG7378442.1"/>
    <property type="molecule type" value="Genomic_DNA"/>
</dbReference>
<feature type="transmembrane region" description="Helical" evidence="1">
    <location>
        <begin position="591"/>
        <end position="616"/>
    </location>
</feature>